<name>A0AAP0CTQ0_9ASTR</name>
<evidence type="ECO:0000313" key="5">
    <source>
        <dbReference type="Proteomes" id="UP001408789"/>
    </source>
</evidence>
<evidence type="ECO:0000256" key="1">
    <source>
        <dbReference type="ARBA" id="ARBA00004370"/>
    </source>
</evidence>
<proteinExistence type="predicted"/>
<dbReference type="PANTHER" id="PTHR31415">
    <property type="entry name" value="OS05G0367900 PROTEIN"/>
    <property type="match status" value="1"/>
</dbReference>
<protein>
    <recommendedName>
        <fullName evidence="6">Late embryogenesis abundant protein LEA-2 subgroup domain-containing protein</fullName>
    </recommendedName>
</protein>
<evidence type="ECO:0008006" key="6">
    <source>
        <dbReference type="Google" id="ProtNLM"/>
    </source>
</evidence>
<accession>A0AAP0CTQ0</accession>
<comment type="subcellular location">
    <subcellularLocation>
        <location evidence="1">Membrane</location>
    </subcellularLocation>
</comment>
<dbReference type="AlphaFoldDB" id="A0AAP0CTQ0"/>
<gene>
    <name evidence="4" type="ORF">SSX86_021713</name>
</gene>
<keyword evidence="3" id="KW-0812">Transmembrane</keyword>
<dbReference type="EMBL" id="JBCNJP010000021">
    <property type="protein sequence ID" value="KAK9059094.1"/>
    <property type="molecule type" value="Genomic_DNA"/>
</dbReference>
<feature type="transmembrane region" description="Helical" evidence="3">
    <location>
        <begin position="20"/>
        <end position="47"/>
    </location>
</feature>
<reference evidence="4 5" key="1">
    <citation type="submission" date="2024-04" db="EMBL/GenBank/DDBJ databases">
        <title>The reference genome of an endangered Asteraceae, Deinandra increscens subsp. villosa, native to the Central Coast of California.</title>
        <authorList>
            <person name="Guilliams M."/>
            <person name="Hasenstab-Lehman K."/>
            <person name="Meyer R."/>
            <person name="Mcevoy S."/>
        </authorList>
    </citation>
    <scope>NUCLEOTIDE SEQUENCE [LARGE SCALE GENOMIC DNA]</scope>
    <source>
        <tissue evidence="4">Leaf</tissue>
    </source>
</reference>
<keyword evidence="2 3" id="KW-0472">Membrane</keyword>
<dbReference type="InterPro" id="IPR044839">
    <property type="entry name" value="NDR1-like"/>
</dbReference>
<evidence type="ECO:0000256" key="2">
    <source>
        <dbReference type="ARBA" id="ARBA00023136"/>
    </source>
</evidence>
<dbReference type="GO" id="GO:0009506">
    <property type="term" value="C:plasmodesma"/>
    <property type="evidence" value="ECO:0007669"/>
    <property type="project" value="TreeGrafter"/>
</dbReference>
<organism evidence="4 5">
    <name type="scientific">Deinandra increscens subsp. villosa</name>
    <dbReference type="NCBI Taxonomy" id="3103831"/>
    <lineage>
        <taxon>Eukaryota</taxon>
        <taxon>Viridiplantae</taxon>
        <taxon>Streptophyta</taxon>
        <taxon>Embryophyta</taxon>
        <taxon>Tracheophyta</taxon>
        <taxon>Spermatophyta</taxon>
        <taxon>Magnoliopsida</taxon>
        <taxon>eudicotyledons</taxon>
        <taxon>Gunneridae</taxon>
        <taxon>Pentapetalae</taxon>
        <taxon>asterids</taxon>
        <taxon>campanulids</taxon>
        <taxon>Asterales</taxon>
        <taxon>Asteraceae</taxon>
        <taxon>Asteroideae</taxon>
        <taxon>Heliantheae alliance</taxon>
        <taxon>Madieae</taxon>
        <taxon>Madiinae</taxon>
        <taxon>Deinandra</taxon>
    </lineage>
</organism>
<comment type="caution">
    <text evidence="4">The sequence shown here is derived from an EMBL/GenBank/DDBJ whole genome shotgun (WGS) entry which is preliminary data.</text>
</comment>
<dbReference type="GO" id="GO:0005886">
    <property type="term" value="C:plasma membrane"/>
    <property type="evidence" value="ECO:0007669"/>
    <property type="project" value="TreeGrafter"/>
</dbReference>
<evidence type="ECO:0000313" key="4">
    <source>
        <dbReference type="EMBL" id="KAK9059094.1"/>
    </source>
</evidence>
<evidence type="ECO:0000256" key="3">
    <source>
        <dbReference type="SAM" id="Phobius"/>
    </source>
</evidence>
<dbReference type="Proteomes" id="UP001408789">
    <property type="component" value="Unassembled WGS sequence"/>
</dbReference>
<dbReference type="GO" id="GO:0098542">
    <property type="term" value="P:defense response to other organism"/>
    <property type="evidence" value="ECO:0007669"/>
    <property type="project" value="InterPro"/>
</dbReference>
<dbReference type="PANTHER" id="PTHR31415:SF166">
    <property type="entry name" value="LATE EMBRYOGENESIS ABUNDANT (LEA) HYDROXYPROLINE-RICH GLYCOPROTEIN FAMILY"/>
    <property type="match status" value="1"/>
</dbReference>
<keyword evidence="3" id="KW-1133">Transmembrane helix</keyword>
<keyword evidence="5" id="KW-1185">Reference proteome</keyword>
<sequence>MSTGEDGGDDNKVPKIFEIIFYIIAISIILIFVISILVIAYVLIIFIPTTYLFPPTPSPHFTLHGAKLHAFNLTTTTLTSTFQITISTRNTYMGYAFHFDKLEVYASYRKQQITLPTTIPPSYLGSPEFTIWSPFLNGTDVLLSPDLAMFLGQDETAGMMLIDVEVIGELSLKQQFDITHRTKLKVKCPGYVMFGNKNGSEVVVDWAAFEKPFVDGCRVEVSKLKKPVKKKVVNDEDSSLEQNSNIEDCCMKRKGRKFAPI</sequence>